<accession>A0AAV2IPK9</accession>
<dbReference type="Pfam" id="PF12698">
    <property type="entry name" value="ABC2_membrane_3"/>
    <property type="match status" value="1"/>
</dbReference>
<keyword evidence="3 7" id="KW-0812">Transmembrane</keyword>
<dbReference type="InterPro" id="IPR013525">
    <property type="entry name" value="ABC2_TM"/>
</dbReference>
<comment type="subcellular location">
    <subcellularLocation>
        <location evidence="1">Membrane</location>
        <topology evidence="1">Multi-pass membrane protein</topology>
    </subcellularLocation>
</comment>
<evidence type="ECO:0000256" key="3">
    <source>
        <dbReference type="ARBA" id="ARBA00022692"/>
    </source>
</evidence>
<evidence type="ECO:0000256" key="1">
    <source>
        <dbReference type="ARBA" id="ARBA00004141"/>
    </source>
</evidence>
<evidence type="ECO:0000256" key="4">
    <source>
        <dbReference type="ARBA" id="ARBA00022737"/>
    </source>
</evidence>
<feature type="transmembrane region" description="Helical" evidence="7">
    <location>
        <begin position="206"/>
        <end position="228"/>
    </location>
</feature>
<dbReference type="PANTHER" id="PTHR19229:SF36">
    <property type="entry name" value="ATP-BINDING CASSETTE SUB-FAMILY A MEMBER 2"/>
    <property type="match status" value="1"/>
</dbReference>
<dbReference type="AlphaFoldDB" id="A0AAV2IPK9"/>
<feature type="transmembrane region" description="Helical" evidence="7">
    <location>
        <begin position="285"/>
        <end position="310"/>
    </location>
</feature>
<dbReference type="PANTHER" id="PTHR19229">
    <property type="entry name" value="ATP-BINDING CASSETTE TRANSPORTER SUBFAMILY A ABCA"/>
    <property type="match status" value="1"/>
</dbReference>
<evidence type="ECO:0000256" key="2">
    <source>
        <dbReference type="ARBA" id="ARBA00022448"/>
    </source>
</evidence>
<keyword evidence="6 7" id="KW-0472">Membrane</keyword>
<protein>
    <recommendedName>
        <fullName evidence="8">ABC-2 type transporter transmembrane domain-containing protein</fullName>
    </recommendedName>
</protein>
<dbReference type="GO" id="GO:0016020">
    <property type="term" value="C:membrane"/>
    <property type="evidence" value="ECO:0007669"/>
    <property type="project" value="UniProtKB-SubCell"/>
</dbReference>
<name>A0AAV2IPK9_LYMST</name>
<sequence length="357" mass="39917">ARFDAIRNYKKNQGTTLFTQQMKAIVIKRLILFKRSLGSAVILLLLPVGLTMLGASYDMTAEEDEGSPAIYFSLDGFKDLIVPIFSRTSRNNVIGQIYKNQFSTSPGVTFVESNKTSTDDINEYLINWGKSNGKKMYERKMIVGAVFEEEHYTILYQKSAVHAKGISTQLLMNAWVQSMLGNDFSIQLGVLHRPPTPMLKKSELQLATMFCLGFAMAMVPVVYIHSLIAERSMGAKHLQSLSGVSPMAYWLGAYIFDMFFFIIIIATVMLGLTINPSLYLARGRWAVTLLMLVSFAVAMFPYLYAVQIIFKNPANGVLSILCFNVFVGVLVAVTLAAYKVMNVEYSLLHRVDMLLAP</sequence>
<dbReference type="Proteomes" id="UP001497497">
    <property type="component" value="Unassembled WGS sequence"/>
</dbReference>
<feature type="transmembrane region" description="Helical" evidence="7">
    <location>
        <begin position="316"/>
        <end position="338"/>
    </location>
</feature>
<comment type="caution">
    <text evidence="9">The sequence shown here is derived from an EMBL/GenBank/DDBJ whole genome shotgun (WGS) entry which is preliminary data.</text>
</comment>
<dbReference type="EMBL" id="CAXITT010001410">
    <property type="protein sequence ID" value="CAL1548538.1"/>
    <property type="molecule type" value="Genomic_DNA"/>
</dbReference>
<keyword evidence="5 7" id="KW-1133">Transmembrane helix</keyword>
<evidence type="ECO:0000256" key="6">
    <source>
        <dbReference type="ARBA" id="ARBA00023136"/>
    </source>
</evidence>
<keyword evidence="10" id="KW-1185">Reference proteome</keyword>
<dbReference type="GO" id="GO:0005319">
    <property type="term" value="F:lipid transporter activity"/>
    <property type="evidence" value="ECO:0007669"/>
    <property type="project" value="TreeGrafter"/>
</dbReference>
<reference evidence="9 10" key="1">
    <citation type="submission" date="2024-04" db="EMBL/GenBank/DDBJ databases">
        <authorList>
            <consortium name="Genoscope - CEA"/>
            <person name="William W."/>
        </authorList>
    </citation>
    <scope>NUCLEOTIDE SEQUENCE [LARGE SCALE GENOMIC DNA]</scope>
</reference>
<evidence type="ECO:0000313" key="9">
    <source>
        <dbReference type="EMBL" id="CAL1548538.1"/>
    </source>
</evidence>
<organism evidence="9 10">
    <name type="scientific">Lymnaea stagnalis</name>
    <name type="common">Great pond snail</name>
    <name type="synonym">Helix stagnalis</name>
    <dbReference type="NCBI Taxonomy" id="6523"/>
    <lineage>
        <taxon>Eukaryota</taxon>
        <taxon>Metazoa</taxon>
        <taxon>Spiralia</taxon>
        <taxon>Lophotrochozoa</taxon>
        <taxon>Mollusca</taxon>
        <taxon>Gastropoda</taxon>
        <taxon>Heterobranchia</taxon>
        <taxon>Euthyneura</taxon>
        <taxon>Panpulmonata</taxon>
        <taxon>Hygrophila</taxon>
        <taxon>Lymnaeoidea</taxon>
        <taxon>Lymnaeidae</taxon>
        <taxon>Lymnaea</taxon>
    </lineage>
</organism>
<feature type="non-terminal residue" evidence="9">
    <location>
        <position position="1"/>
    </location>
</feature>
<evidence type="ECO:0000256" key="5">
    <source>
        <dbReference type="ARBA" id="ARBA00022989"/>
    </source>
</evidence>
<evidence type="ECO:0000256" key="7">
    <source>
        <dbReference type="SAM" id="Phobius"/>
    </source>
</evidence>
<evidence type="ECO:0000259" key="8">
    <source>
        <dbReference type="Pfam" id="PF12698"/>
    </source>
</evidence>
<keyword evidence="4" id="KW-0677">Repeat</keyword>
<dbReference type="InterPro" id="IPR026082">
    <property type="entry name" value="ABCA"/>
</dbReference>
<gene>
    <name evidence="9" type="ORF">GSLYS_00021855001</name>
</gene>
<feature type="domain" description="ABC-2 type transporter transmembrane" evidence="8">
    <location>
        <begin position="41"/>
        <end position="334"/>
    </location>
</feature>
<evidence type="ECO:0000313" key="10">
    <source>
        <dbReference type="Proteomes" id="UP001497497"/>
    </source>
</evidence>
<dbReference type="GO" id="GO:0140359">
    <property type="term" value="F:ABC-type transporter activity"/>
    <property type="evidence" value="ECO:0007669"/>
    <property type="project" value="InterPro"/>
</dbReference>
<feature type="transmembrane region" description="Helical" evidence="7">
    <location>
        <begin position="37"/>
        <end position="57"/>
    </location>
</feature>
<keyword evidence="2" id="KW-0813">Transport</keyword>
<proteinExistence type="predicted"/>
<feature type="non-terminal residue" evidence="9">
    <location>
        <position position="357"/>
    </location>
</feature>
<feature type="transmembrane region" description="Helical" evidence="7">
    <location>
        <begin position="248"/>
        <end position="273"/>
    </location>
</feature>